<evidence type="ECO:0000313" key="2">
    <source>
        <dbReference type="EMBL" id="AEU34397.1"/>
    </source>
</evidence>
<dbReference type="HOGENOM" id="CLU_025533_0_0_0"/>
<dbReference type="eggNOG" id="ENOG50335HR">
    <property type="taxonomic scope" value="Bacteria"/>
</dbReference>
<dbReference type="PANTHER" id="PTHR48174:SF5">
    <property type="entry name" value="VACUOLAR PROTEIN SORTING-ASSOCIATED PROTEIN 62"/>
    <property type="match status" value="1"/>
</dbReference>
<protein>
    <submittedName>
        <fullName evidence="2">Uncharacterized protein</fullName>
    </submittedName>
</protein>
<dbReference type="EMBL" id="CP003130">
    <property type="protein sequence ID" value="AEU34397.1"/>
    <property type="molecule type" value="Genomic_DNA"/>
</dbReference>
<dbReference type="AlphaFoldDB" id="G8NXQ2"/>
<dbReference type="PANTHER" id="PTHR48174">
    <property type="entry name" value="DUF946 FAMILY PROTEIN"/>
    <property type="match status" value="1"/>
</dbReference>
<feature type="chain" id="PRO_5003512161" evidence="1">
    <location>
        <begin position="27"/>
        <end position="368"/>
    </location>
</feature>
<accession>G8NXQ2</accession>
<keyword evidence="3" id="KW-1185">Reference proteome</keyword>
<dbReference type="OrthoDB" id="628167at2"/>
<dbReference type="KEGG" id="gma:AciX8_0037"/>
<reference evidence="2 3" key="1">
    <citation type="submission" date="2011-11" db="EMBL/GenBank/DDBJ databases">
        <title>Complete sequence of Granulicella mallensis MP5ACTX8.</title>
        <authorList>
            <consortium name="US DOE Joint Genome Institute"/>
            <person name="Lucas S."/>
            <person name="Copeland A."/>
            <person name="Lapidus A."/>
            <person name="Cheng J.-F."/>
            <person name="Goodwin L."/>
            <person name="Pitluck S."/>
            <person name="Peters L."/>
            <person name="Lu M."/>
            <person name="Detter J.C."/>
            <person name="Han C."/>
            <person name="Tapia R."/>
            <person name="Land M."/>
            <person name="Hauser L."/>
            <person name="Kyrpides N."/>
            <person name="Ivanova N."/>
            <person name="Mikhailova N."/>
            <person name="Pagani I."/>
            <person name="Rawat S."/>
            <person name="Mannisto M."/>
            <person name="Haggblom M."/>
            <person name="Woyke T."/>
        </authorList>
    </citation>
    <scope>NUCLEOTIDE SEQUENCE [LARGE SCALE GENOMIC DNA]</scope>
    <source>
        <strain evidence="3">ATCC BAA-1857 / DSM 23137 / MP5ACTX8</strain>
    </source>
</reference>
<dbReference type="InterPro" id="IPR009291">
    <property type="entry name" value="Vps62"/>
</dbReference>
<dbReference type="STRING" id="682795.AciX8_0037"/>
<evidence type="ECO:0000256" key="1">
    <source>
        <dbReference type="SAM" id="SignalP"/>
    </source>
</evidence>
<name>G8NXQ2_GRAMM</name>
<keyword evidence="1" id="KW-0732">Signal</keyword>
<feature type="signal peptide" evidence="1">
    <location>
        <begin position="1"/>
        <end position="26"/>
    </location>
</feature>
<sequence precursor="true">MSSVSKQFLRLLALAASVVATTQTHAQTVSLSTIQQYAPTIYLNAYDNNHPTSVENFFSQSNLVDSNGNVITTAVTPASLAANTTSTNYLVPSNGVYPTPTNDFESGDAAVASSNANMGQVNSPVYVKVLDFGTYIDIKYFLFYTWNGFQPFQVGVITNFKTEPYNLDWAGFALHYGDWEHVTVRITEDQSSLIGVFYSQHSGNQWVTDPPLDGTHPIVYSGWDSHANYPTAGIQVNDIILNSPGLPPVSWVKVVDNTANTGTFTVYHKPTNFYSNGVIWTPWQNTSQLVLLDNNATAAQWLSFNGHWGPALTSTIYDPPSLPSGATTELDVLAKGANFIGALSSYTNENGPLGPETQDWYISTEPQE</sequence>
<gene>
    <name evidence="2" type="ordered locus">AciX8_0037</name>
</gene>
<proteinExistence type="predicted"/>
<dbReference type="Pfam" id="PF06101">
    <property type="entry name" value="Vps62"/>
    <property type="match status" value="1"/>
</dbReference>
<evidence type="ECO:0000313" key="3">
    <source>
        <dbReference type="Proteomes" id="UP000007113"/>
    </source>
</evidence>
<dbReference type="Proteomes" id="UP000007113">
    <property type="component" value="Chromosome"/>
</dbReference>
<organism evidence="2 3">
    <name type="scientific">Granulicella mallensis (strain ATCC BAA-1857 / DSM 23137 / MP5ACTX8)</name>
    <dbReference type="NCBI Taxonomy" id="682795"/>
    <lineage>
        <taxon>Bacteria</taxon>
        <taxon>Pseudomonadati</taxon>
        <taxon>Acidobacteriota</taxon>
        <taxon>Terriglobia</taxon>
        <taxon>Terriglobales</taxon>
        <taxon>Acidobacteriaceae</taxon>
        <taxon>Granulicella</taxon>
    </lineage>
</organism>